<dbReference type="EMBL" id="JAHBND010000412">
    <property type="protein sequence ID" value="MBS7673491.1"/>
    <property type="molecule type" value="Genomic_DNA"/>
</dbReference>
<dbReference type="AlphaFoldDB" id="A0AAW4KNP7"/>
<proteinExistence type="predicted"/>
<sequence length="71" mass="7197">LPAQADHQGAGRGVARALIFSACTALIAGKPAPTFECVHKSKCGRGLAPDEAVSITLQLKPNAISICANGI</sequence>
<evidence type="ECO:0000313" key="2">
    <source>
        <dbReference type="Proteomes" id="UP001196338"/>
    </source>
</evidence>
<dbReference type="RefSeq" id="WP_213420954.1">
    <property type="nucleotide sequence ID" value="NZ_JAHBND010000412.1"/>
</dbReference>
<evidence type="ECO:0000313" key="1">
    <source>
        <dbReference type="EMBL" id="MBS7673491.1"/>
    </source>
</evidence>
<dbReference type="Proteomes" id="UP001196338">
    <property type="component" value="Unassembled WGS sequence"/>
</dbReference>
<organism evidence="1 2">
    <name type="scientific">Vibrio cholerae</name>
    <dbReference type="NCBI Taxonomy" id="666"/>
    <lineage>
        <taxon>Bacteria</taxon>
        <taxon>Pseudomonadati</taxon>
        <taxon>Pseudomonadota</taxon>
        <taxon>Gammaproteobacteria</taxon>
        <taxon>Vibrionales</taxon>
        <taxon>Vibrionaceae</taxon>
        <taxon>Vibrio</taxon>
    </lineage>
</organism>
<feature type="non-terminal residue" evidence="1">
    <location>
        <position position="1"/>
    </location>
</feature>
<name>A0AAW4KNP7_VIBCL</name>
<comment type="caution">
    <text evidence="1">The sequence shown here is derived from an EMBL/GenBank/DDBJ whole genome shotgun (WGS) entry which is preliminary data.</text>
</comment>
<accession>A0AAW4KNP7</accession>
<reference evidence="1" key="1">
    <citation type="submission" date="2021-05" db="EMBL/GenBank/DDBJ databases">
        <authorList>
            <person name="Stine C."/>
        </authorList>
    </citation>
    <scope>NUCLEOTIDE SEQUENCE</scope>
    <source>
        <strain evidence="1">TDS0091212</strain>
    </source>
</reference>
<protein>
    <submittedName>
        <fullName evidence="1">Uncharacterized protein</fullName>
    </submittedName>
</protein>
<reference evidence="1" key="2">
    <citation type="submission" date="2023-08" db="EMBL/GenBank/DDBJ databases">
        <title>Vibrio cholerae Outbreaks in Tanzania Exemplify Founder Flush: Simultaneous Increases in Population Size and Genetic Diversity.</title>
        <authorList>
            <person name="Debes A.K."/>
            <person name="Mohammed A."/>
            <person name="Maseke I."/>
            <person name="Almeida M."/>
            <person name="Li S."/>
            <person name="Matimba H."/>
            <person name="Joachim A."/>
            <person name="Mizinduko M."/>
            <person name="Nyanga S."/>
            <person name="Kelly M."/>
            <person name="Kachwamba Y."/>
            <person name="Schaffer A.M."/>
            <person name="Nyanga A.S."/>
            <person name="Mghamba J."/>
            <person name="Mosha F.S."/>
            <person name="Sack D.A."/>
            <person name="Stine O.C."/>
        </authorList>
    </citation>
    <scope>NUCLEOTIDE SEQUENCE</scope>
    <source>
        <strain evidence="1">TDS0091212</strain>
    </source>
</reference>
<gene>
    <name evidence="1" type="ORF">KIN13_08630</name>
</gene>